<evidence type="ECO:0000313" key="2">
    <source>
        <dbReference type="EMBL" id="QQR29911.1"/>
    </source>
</evidence>
<proteinExistence type="predicted"/>
<evidence type="ECO:0000313" key="3">
    <source>
        <dbReference type="Proteomes" id="UP000196710"/>
    </source>
</evidence>
<dbReference type="Proteomes" id="UP000596035">
    <property type="component" value="Chromosome"/>
</dbReference>
<dbReference type="RefSeq" id="WP_066533638.1">
    <property type="nucleotide sequence ID" value="NZ_CP021422.1"/>
</dbReference>
<name>A0A1Z2XQE0_9FIRM</name>
<sequence length="71" mass="8103">MPVAVTMSEAEQDEYSSVMSDITIYVAEYTVNTIMGQDTQDFDAFRKQLKSMGIERATELKQAGVDRYNQR</sequence>
<evidence type="ECO:0000313" key="4">
    <source>
        <dbReference type="Proteomes" id="UP000596035"/>
    </source>
</evidence>
<accession>A0A1Z2XQE0</accession>
<dbReference type="Gene3D" id="3.40.190.10">
    <property type="entry name" value="Periplasmic binding protein-like II"/>
    <property type="match status" value="1"/>
</dbReference>
<dbReference type="EMBL" id="CP065321">
    <property type="protein sequence ID" value="QQR29911.1"/>
    <property type="molecule type" value="Genomic_DNA"/>
</dbReference>
<dbReference type="KEGG" id="amur:ADH66_08160"/>
<dbReference type="EMBL" id="CP021422">
    <property type="protein sequence ID" value="ASB40634.1"/>
    <property type="molecule type" value="Genomic_DNA"/>
</dbReference>
<evidence type="ECO:0000313" key="1">
    <source>
        <dbReference type="EMBL" id="ASB40634.1"/>
    </source>
</evidence>
<reference evidence="3" key="2">
    <citation type="submission" date="2017-05" db="EMBL/GenBank/DDBJ databases">
        <title>Improved OligoMM genomes.</title>
        <authorList>
            <person name="Garzetti D."/>
        </authorList>
    </citation>
    <scope>NUCLEOTIDE SEQUENCE [LARGE SCALE GENOMIC DNA]</scope>
    <source>
        <strain evidence="3">KB18</strain>
    </source>
</reference>
<dbReference type="Proteomes" id="UP000196710">
    <property type="component" value="Chromosome"/>
</dbReference>
<dbReference type="AlphaFoldDB" id="A0A1Z2XQE0"/>
<gene>
    <name evidence="1" type="ORF">ADH66_08160</name>
    <name evidence="2" type="ORF">I5Q82_18195</name>
</gene>
<reference evidence="2 4" key="3">
    <citation type="submission" date="2020-11" db="EMBL/GenBank/DDBJ databases">
        <title>Closed and high quality bacterial genomes of the OMM12 community.</title>
        <authorList>
            <person name="Marbouty M."/>
            <person name="Lamy-Besnier Q."/>
            <person name="Debarbieux L."/>
            <person name="Koszul R."/>
        </authorList>
    </citation>
    <scope>NUCLEOTIDE SEQUENCE [LARGE SCALE GENOMIC DNA]</scope>
    <source>
        <strain evidence="2 4">KB18</strain>
    </source>
</reference>
<protein>
    <submittedName>
        <fullName evidence="2">Uncharacterized protein</fullName>
    </submittedName>
</protein>
<organism evidence="2 4">
    <name type="scientific">Acutalibacter muris</name>
    <dbReference type="NCBI Taxonomy" id="1796620"/>
    <lineage>
        <taxon>Bacteria</taxon>
        <taxon>Bacillati</taxon>
        <taxon>Bacillota</taxon>
        <taxon>Clostridia</taxon>
        <taxon>Eubacteriales</taxon>
        <taxon>Acutalibacteraceae</taxon>
        <taxon>Acutalibacter</taxon>
    </lineage>
</organism>
<reference evidence="1" key="1">
    <citation type="journal article" date="2017" name="Genome Announc.">
        <title>High-Quality Whole-Genome Sequences of the Oligo-Mouse-Microbiota Bacterial Community.</title>
        <authorList>
            <person name="Garzetti D."/>
            <person name="Brugiroux S."/>
            <person name="Bunk B."/>
            <person name="Pukall R."/>
            <person name="McCoy K.D."/>
            <person name="Macpherson A.J."/>
            <person name="Stecher B."/>
        </authorList>
    </citation>
    <scope>NUCLEOTIDE SEQUENCE</scope>
    <source>
        <strain evidence="1">KB18</strain>
    </source>
</reference>
<keyword evidence="3" id="KW-1185">Reference proteome</keyword>